<dbReference type="Proteomes" id="UP000612899">
    <property type="component" value="Unassembled WGS sequence"/>
</dbReference>
<comment type="caution">
    <text evidence="3">The sequence shown here is derived from an EMBL/GenBank/DDBJ whole genome shotgun (WGS) entry which is preliminary data.</text>
</comment>
<evidence type="ECO:0000313" key="4">
    <source>
        <dbReference type="Proteomes" id="UP000612899"/>
    </source>
</evidence>
<reference evidence="3" key="1">
    <citation type="submission" date="2021-01" db="EMBL/GenBank/DDBJ databases">
        <title>Whole genome shotgun sequence of Rhizocola hellebori NBRC 109834.</title>
        <authorList>
            <person name="Komaki H."/>
            <person name="Tamura T."/>
        </authorList>
    </citation>
    <scope>NUCLEOTIDE SEQUENCE</scope>
    <source>
        <strain evidence="3">NBRC 109834</strain>
    </source>
</reference>
<feature type="region of interest" description="Disordered" evidence="1">
    <location>
        <begin position="1"/>
        <end position="26"/>
    </location>
</feature>
<evidence type="ECO:0000313" key="3">
    <source>
        <dbReference type="EMBL" id="GIH03225.1"/>
    </source>
</evidence>
<dbReference type="AlphaFoldDB" id="A0A8J3Q3L4"/>
<gene>
    <name evidence="3" type="ORF">Rhe02_12920</name>
</gene>
<dbReference type="InterPro" id="IPR005183">
    <property type="entry name" value="DUF305_CopM-like"/>
</dbReference>
<dbReference type="InterPro" id="IPR012347">
    <property type="entry name" value="Ferritin-like"/>
</dbReference>
<dbReference type="EMBL" id="BONY01000006">
    <property type="protein sequence ID" value="GIH03225.1"/>
    <property type="molecule type" value="Genomic_DNA"/>
</dbReference>
<sequence>MAHWTKDLTRRPANTADPPRESSKVQARTRLLSAKDLTGGHPHRGSALSARRYAMLRRSMLAAAVLLALAGCDSRGPTGQPAVVSPAVDNGQFNATDVMFVQMMVEHNAPATAMLRLVQERTASKELKTLAAAVEVTQADEVKSMLDWLRNWDQPTVAPSMPEAHSEHAGMPATGEAELKALKDSPATTFDKTFLNLFIGHQHQAVEFARMEIRGGVSPAAVQLAHRVDQSRRAQIEMMLKMAA</sequence>
<organism evidence="3 4">
    <name type="scientific">Rhizocola hellebori</name>
    <dbReference type="NCBI Taxonomy" id="1392758"/>
    <lineage>
        <taxon>Bacteria</taxon>
        <taxon>Bacillati</taxon>
        <taxon>Actinomycetota</taxon>
        <taxon>Actinomycetes</taxon>
        <taxon>Micromonosporales</taxon>
        <taxon>Micromonosporaceae</taxon>
        <taxon>Rhizocola</taxon>
    </lineage>
</organism>
<evidence type="ECO:0000256" key="1">
    <source>
        <dbReference type="SAM" id="MobiDB-lite"/>
    </source>
</evidence>
<dbReference type="PANTHER" id="PTHR36933">
    <property type="entry name" value="SLL0788 PROTEIN"/>
    <property type="match status" value="1"/>
</dbReference>
<dbReference type="PANTHER" id="PTHR36933:SF1">
    <property type="entry name" value="SLL0788 PROTEIN"/>
    <property type="match status" value="1"/>
</dbReference>
<feature type="domain" description="DUF305" evidence="2">
    <location>
        <begin position="97"/>
        <end position="242"/>
    </location>
</feature>
<name>A0A8J3Q3L4_9ACTN</name>
<dbReference type="Pfam" id="PF03713">
    <property type="entry name" value="DUF305"/>
    <property type="match status" value="1"/>
</dbReference>
<proteinExistence type="predicted"/>
<dbReference type="Gene3D" id="1.20.1260.10">
    <property type="match status" value="1"/>
</dbReference>
<feature type="compositionally biased region" description="Basic and acidic residues" evidence="1">
    <location>
        <begin position="1"/>
        <end position="10"/>
    </location>
</feature>
<keyword evidence="4" id="KW-1185">Reference proteome</keyword>
<protein>
    <recommendedName>
        <fullName evidence="2">DUF305 domain-containing protein</fullName>
    </recommendedName>
</protein>
<accession>A0A8J3Q3L4</accession>
<evidence type="ECO:0000259" key="2">
    <source>
        <dbReference type="Pfam" id="PF03713"/>
    </source>
</evidence>